<dbReference type="EMBL" id="BMHK01000037">
    <property type="protein sequence ID" value="GGC13492.1"/>
    <property type="molecule type" value="Genomic_DNA"/>
</dbReference>
<keyword evidence="2" id="KW-0378">Hydrolase</keyword>
<dbReference type="AlphaFoldDB" id="A0A916TVK8"/>
<comment type="similarity">
    <text evidence="1">Belongs to the glycosyl hydrolase 39 family.</text>
</comment>
<accession>A0A916TVK8</accession>
<comment type="caution">
    <text evidence="5">The sequence shown here is derived from an EMBL/GenBank/DDBJ whole genome shotgun (WGS) entry which is preliminary data.</text>
</comment>
<organism evidence="5 6">
    <name type="scientific">Novosphingobium endophyticum</name>
    <dbReference type="NCBI Taxonomy" id="1955250"/>
    <lineage>
        <taxon>Bacteria</taxon>
        <taxon>Pseudomonadati</taxon>
        <taxon>Pseudomonadota</taxon>
        <taxon>Alphaproteobacteria</taxon>
        <taxon>Sphingomonadales</taxon>
        <taxon>Sphingomonadaceae</taxon>
        <taxon>Novosphingobium</taxon>
    </lineage>
</organism>
<evidence type="ECO:0000259" key="4">
    <source>
        <dbReference type="Pfam" id="PF01229"/>
    </source>
</evidence>
<dbReference type="Pfam" id="PF01229">
    <property type="entry name" value="Glyco_hydro_39"/>
    <property type="match status" value="1"/>
</dbReference>
<dbReference type="PROSITE" id="PS51257">
    <property type="entry name" value="PROKAR_LIPOPROTEIN"/>
    <property type="match status" value="1"/>
</dbReference>
<dbReference type="PANTHER" id="PTHR12631:SF10">
    <property type="entry name" value="BETA-XYLOSIDASE-LIKE PROTEIN-RELATED"/>
    <property type="match status" value="1"/>
</dbReference>
<name>A0A916TVK8_9SPHN</name>
<dbReference type="GO" id="GO:0004553">
    <property type="term" value="F:hydrolase activity, hydrolyzing O-glycosyl compounds"/>
    <property type="evidence" value="ECO:0007669"/>
    <property type="project" value="TreeGrafter"/>
</dbReference>
<evidence type="ECO:0000256" key="3">
    <source>
        <dbReference type="ARBA" id="ARBA00023295"/>
    </source>
</evidence>
<proteinExistence type="inferred from homology"/>
<protein>
    <recommendedName>
        <fullName evidence="4">Glycosyl hydrolases family 39 N-terminal catalytic domain-containing protein</fullName>
    </recommendedName>
</protein>
<dbReference type="InterPro" id="IPR049166">
    <property type="entry name" value="GH39_cat"/>
</dbReference>
<gene>
    <name evidence="5" type="ORF">GCM10011494_35420</name>
</gene>
<dbReference type="PANTHER" id="PTHR12631">
    <property type="entry name" value="ALPHA-L-IDURONIDASE"/>
    <property type="match status" value="1"/>
</dbReference>
<sequence length="522" mass="58428">MQTRVMGFAAAVAMAVSGCTTIPEGSPDAATAGSSVDPVHRQATVSVDFSRSKGEFLHPERFNNVSRPTSFPQARDADVAFFNDQGLHGSIYRVWVDTHLIHDPQTGEYDYAIVDDYLADLSRLSDHLLVALDTRVQVRDRGETPAQIKPVIKTILRDLKRRYPAVRYIEAFNEPDHNMVKAVKPEDLYDYFVPYYEAVNEVNRELQPDVPLEVGGPALTTLKEDWLNAFLDDYAADTNPGKRLDFISYHAYGLFTSGGPAEEGPRAYHFYKGDPSEVSGQRAQIEAALRSRGLDTTIPSFLTEIGIYPGPSFDNANDPRPDYLRNAVGVPSLIYWFLDQPHTIPFNWVLRHKTEERKDQLITRARDGQPMAVKAGEDEKEVPTGIFTPYGNAMVMFSKLKDERVVADSDALKAGKGIYAIATKDNTGAAVLVWNYQLTDSQSFRVTLDMNQLPAALRGKPLIRKQYRIDDRISNYWANPATANLQQVSETTIVPGDRHQMTFDLTPNALQLVTIELEGRKP</sequence>
<dbReference type="SUPFAM" id="SSF51445">
    <property type="entry name" value="(Trans)glycosidases"/>
    <property type="match status" value="1"/>
</dbReference>
<evidence type="ECO:0000313" key="5">
    <source>
        <dbReference type="EMBL" id="GGC13492.1"/>
    </source>
</evidence>
<dbReference type="Gene3D" id="3.20.20.80">
    <property type="entry name" value="Glycosidases"/>
    <property type="match status" value="1"/>
</dbReference>
<dbReference type="SUPFAM" id="SSF51011">
    <property type="entry name" value="Glycosyl hydrolase domain"/>
    <property type="match status" value="1"/>
</dbReference>
<keyword evidence="6" id="KW-1185">Reference proteome</keyword>
<evidence type="ECO:0000256" key="1">
    <source>
        <dbReference type="ARBA" id="ARBA00008875"/>
    </source>
</evidence>
<dbReference type="RefSeq" id="WP_188772892.1">
    <property type="nucleotide sequence ID" value="NZ_BMHK01000037.1"/>
</dbReference>
<evidence type="ECO:0000313" key="6">
    <source>
        <dbReference type="Proteomes" id="UP000608154"/>
    </source>
</evidence>
<keyword evidence="3" id="KW-0326">Glycosidase</keyword>
<reference evidence="5" key="2">
    <citation type="submission" date="2020-09" db="EMBL/GenBank/DDBJ databases">
        <authorList>
            <person name="Sun Q."/>
            <person name="Zhou Y."/>
        </authorList>
    </citation>
    <scope>NUCLEOTIDE SEQUENCE</scope>
    <source>
        <strain evidence="5">CGMCC 1.15095</strain>
    </source>
</reference>
<dbReference type="Proteomes" id="UP000608154">
    <property type="component" value="Unassembled WGS sequence"/>
</dbReference>
<dbReference type="InterPro" id="IPR017853">
    <property type="entry name" value="GH"/>
</dbReference>
<evidence type="ECO:0000256" key="2">
    <source>
        <dbReference type="ARBA" id="ARBA00022801"/>
    </source>
</evidence>
<feature type="domain" description="Glycosyl hydrolases family 39 N-terminal catalytic" evidence="4">
    <location>
        <begin position="168"/>
        <end position="482"/>
    </location>
</feature>
<dbReference type="InterPro" id="IPR051923">
    <property type="entry name" value="Glycosyl_Hydrolase_39"/>
</dbReference>
<reference evidence="5" key="1">
    <citation type="journal article" date="2014" name="Int. J. Syst. Evol. Microbiol.">
        <title>Complete genome sequence of Corynebacterium casei LMG S-19264T (=DSM 44701T), isolated from a smear-ripened cheese.</title>
        <authorList>
            <consortium name="US DOE Joint Genome Institute (JGI-PGF)"/>
            <person name="Walter F."/>
            <person name="Albersmeier A."/>
            <person name="Kalinowski J."/>
            <person name="Ruckert C."/>
        </authorList>
    </citation>
    <scope>NUCLEOTIDE SEQUENCE</scope>
    <source>
        <strain evidence="5">CGMCC 1.15095</strain>
    </source>
</reference>